<evidence type="ECO:0000256" key="1">
    <source>
        <dbReference type="ARBA" id="ARBA00007125"/>
    </source>
</evidence>
<dbReference type="GO" id="GO:0016462">
    <property type="term" value="F:pyrophosphatase activity"/>
    <property type="evidence" value="ECO:0007669"/>
    <property type="project" value="TreeGrafter"/>
</dbReference>
<dbReference type="SUPFAM" id="SSF109604">
    <property type="entry name" value="HD-domain/PDEase-like"/>
    <property type="match status" value="1"/>
</dbReference>
<dbReference type="InterPro" id="IPR003607">
    <property type="entry name" value="HD/PDEase_dom"/>
</dbReference>
<dbReference type="Gene3D" id="3.30.420.40">
    <property type="match status" value="1"/>
</dbReference>
<dbReference type="InterPro" id="IPR048950">
    <property type="entry name" value="Ppx_GppA_C"/>
</dbReference>
<dbReference type="CDD" id="cd00077">
    <property type="entry name" value="HDc"/>
    <property type="match status" value="1"/>
</dbReference>
<proteinExistence type="inferred from homology"/>
<dbReference type="Gene3D" id="1.10.3210.10">
    <property type="entry name" value="Hypothetical protein af1432"/>
    <property type="match status" value="1"/>
</dbReference>
<dbReference type="SUPFAM" id="SSF53067">
    <property type="entry name" value="Actin-like ATPase domain"/>
    <property type="match status" value="1"/>
</dbReference>
<dbReference type="PATRIC" id="fig|1423743.5.peg.2924"/>
<evidence type="ECO:0000259" key="2">
    <source>
        <dbReference type="Pfam" id="PF02541"/>
    </source>
</evidence>
<accession>A0A0R1VST5</accession>
<dbReference type="Pfam" id="PF02541">
    <property type="entry name" value="Ppx-GppA"/>
    <property type="match status" value="1"/>
</dbReference>
<dbReference type="EMBL" id="AZFY01000070">
    <property type="protein sequence ID" value="KRM08794.1"/>
    <property type="molecule type" value="Genomic_DNA"/>
</dbReference>
<dbReference type="InterPro" id="IPR003695">
    <property type="entry name" value="Ppx_GppA_N"/>
</dbReference>
<dbReference type="AlphaFoldDB" id="A0A0R1VST5"/>
<organism evidence="4 5">
    <name type="scientific">Lentilactobacillus farraginis DSM 18382 = JCM 14108</name>
    <dbReference type="NCBI Taxonomy" id="1423743"/>
    <lineage>
        <taxon>Bacteria</taxon>
        <taxon>Bacillati</taxon>
        <taxon>Bacillota</taxon>
        <taxon>Bacilli</taxon>
        <taxon>Lactobacillales</taxon>
        <taxon>Lactobacillaceae</taxon>
        <taxon>Lentilactobacillus</taxon>
    </lineage>
</organism>
<dbReference type="Pfam" id="PF21447">
    <property type="entry name" value="Ppx-GppA_III"/>
    <property type="match status" value="1"/>
</dbReference>
<dbReference type="PANTHER" id="PTHR30005">
    <property type="entry name" value="EXOPOLYPHOSPHATASE"/>
    <property type="match status" value="1"/>
</dbReference>
<feature type="domain" description="Ppx/GppA phosphatase N-terminal" evidence="2">
    <location>
        <begin position="33"/>
        <end position="309"/>
    </location>
</feature>
<dbReference type="PANTHER" id="PTHR30005:SF0">
    <property type="entry name" value="RETROGRADE REGULATION PROTEIN 2"/>
    <property type="match status" value="1"/>
</dbReference>
<dbReference type="InterPro" id="IPR043129">
    <property type="entry name" value="ATPase_NBD"/>
</dbReference>
<dbReference type="Proteomes" id="UP000051966">
    <property type="component" value="Unassembled WGS sequence"/>
</dbReference>
<name>A0A0R1VST5_9LACO</name>
<comment type="caution">
    <text evidence="4">The sequence shown here is derived from an EMBL/GenBank/DDBJ whole genome shotgun (WGS) entry which is preliminary data.</text>
</comment>
<protein>
    <submittedName>
        <fullName evidence="4">Exopolyphosphatase</fullName>
    </submittedName>
</protein>
<evidence type="ECO:0000259" key="3">
    <source>
        <dbReference type="Pfam" id="PF21447"/>
    </source>
</evidence>
<comment type="similarity">
    <text evidence="1">Belongs to the GppA/Ppx family.</text>
</comment>
<reference evidence="4 5" key="1">
    <citation type="journal article" date="2015" name="Genome Announc.">
        <title>Expanding the biotechnology potential of lactobacilli through comparative genomics of 213 strains and associated genera.</title>
        <authorList>
            <person name="Sun Z."/>
            <person name="Harris H.M."/>
            <person name="McCann A."/>
            <person name="Guo C."/>
            <person name="Argimon S."/>
            <person name="Zhang W."/>
            <person name="Yang X."/>
            <person name="Jeffery I.B."/>
            <person name="Cooney J.C."/>
            <person name="Kagawa T.F."/>
            <person name="Liu W."/>
            <person name="Song Y."/>
            <person name="Salvetti E."/>
            <person name="Wrobel A."/>
            <person name="Rasinkangas P."/>
            <person name="Parkhill J."/>
            <person name="Rea M.C."/>
            <person name="O'Sullivan O."/>
            <person name="Ritari J."/>
            <person name="Douillard F.P."/>
            <person name="Paul Ross R."/>
            <person name="Yang R."/>
            <person name="Briner A.E."/>
            <person name="Felis G.E."/>
            <person name="de Vos W.M."/>
            <person name="Barrangou R."/>
            <person name="Klaenhammer T.R."/>
            <person name="Caufield P.W."/>
            <person name="Cui Y."/>
            <person name="Zhang H."/>
            <person name="O'Toole P.W."/>
        </authorList>
    </citation>
    <scope>NUCLEOTIDE SEQUENCE [LARGE SCALE GENOMIC DNA]</scope>
    <source>
        <strain evidence="4 5">DSM 18382</strain>
    </source>
</reference>
<dbReference type="InterPro" id="IPR050273">
    <property type="entry name" value="GppA/Ppx_hydrolase"/>
</dbReference>
<evidence type="ECO:0000313" key="4">
    <source>
        <dbReference type="EMBL" id="KRM08794.1"/>
    </source>
</evidence>
<feature type="domain" description="Ppx/GppA phosphatase C-terminal" evidence="3">
    <location>
        <begin position="330"/>
        <end position="486"/>
    </location>
</feature>
<sequence>MGEYHMAQKYFGVMMVNVTGVELLIVNLKTHKSLERVTKEINLGDDVYRDQPVQFETVSKVVEALTGFVQILHDYGVENYQLWGSQALSQAVNADFMADQFFLHTGLEVRWLSMSEEAYYRNQNISLELKDKKKASHGIVYLVGITSGNTSVTRFDGGKFVTSTNFALGPIKIAEDLQSLRQSAPNSTGVLNDYIDSKLNDFDMGDLASLVSNPSPTKIVLLGTSPIRGLVSHYEKDDSLTSLPVSAFNDLVDDIVDASDQYLIEQLLVSEDAVPLILPELLLIRRVIQLTGAKELSFSDSGIVDGLVNNEEVALGFSKHDFTYQTITMAINLADHYDVEPVHRDLVTKFALHLFDQLKPLHMLGGRERVLLQVASILHDVGNYVGIHAHYIHSEYIIRHSDIIGLSREERAVIAAIARYHSSTTPSEDLSHFSQISAENRRLISKLAAILRLADALDDDRQQKIKKISVSIKSHSVVITVYSNANLAYENWIFNSKSHFFQETYGLKAVLKQRGVKD</sequence>
<dbReference type="Gene3D" id="3.30.420.150">
    <property type="entry name" value="Exopolyphosphatase. Domain 2"/>
    <property type="match status" value="1"/>
</dbReference>
<evidence type="ECO:0000313" key="5">
    <source>
        <dbReference type="Proteomes" id="UP000051966"/>
    </source>
</evidence>
<keyword evidence="5" id="KW-1185">Reference proteome</keyword>
<gene>
    <name evidence="4" type="ORF">FD41_GL002836</name>
</gene>